<dbReference type="PROSITE" id="PS50192">
    <property type="entry name" value="T_SNARE"/>
    <property type="match status" value="1"/>
</dbReference>
<comment type="subcellular location">
    <subcellularLocation>
        <location evidence="1">Golgi apparatus membrane</location>
        <topology evidence="1">Single-pass membrane protein</topology>
    </subcellularLocation>
</comment>
<dbReference type="SUPFAM" id="SSF58038">
    <property type="entry name" value="SNARE fusion complex"/>
    <property type="match status" value="1"/>
</dbReference>
<dbReference type="CDD" id="cd15841">
    <property type="entry name" value="SNARE_Qc"/>
    <property type="match status" value="1"/>
</dbReference>
<dbReference type="GO" id="GO:0015031">
    <property type="term" value="P:protein transport"/>
    <property type="evidence" value="ECO:0007669"/>
    <property type="project" value="UniProtKB-KW"/>
</dbReference>
<sequence>MAAYGGAAPFRSREGLITRPVASSDEIQLRIDPMQGDLDDEITGLRSQVRRLRNVAEEIGTEARFQNDFLNQLATNDTDQSSSRGKEQRKEIEQKHHSEWLEQCCPCGSFRDITCSLREVCLIMSDLGIFIKIKALFIILGIGAFLFAERIMPSASVAHPRNFCHPVMCYWPTPASSNPWGRTP</sequence>
<dbReference type="AlphaFoldDB" id="W9R802"/>
<dbReference type="InterPro" id="IPR000727">
    <property type="entry name" value="T_SNARE_dom"/>
</dbReference>
<dbReference type="EMBL" id="KE344683">
    <property type="protein sequence ID" value="EXB75572.1"/>
    <property type="molecule type" value="Genomic_DNA"/>
</dbReference>
<dbReference type="Gene3D" id="1.20.5.110">
    <property type="match status" value="1"/>
</dbReference>
<organism evidence="9 10">
    <name type="scientific">Morus notabilis</name>
    <dbReference type="NCBI Taxonomy" id="981085"/>
    <lineage>
        <taxon>Eukaryota</taxon>
        <taxon>Viridiplantae</taxon>
        <taxon>Streptophyta</taxon>
        <taxon>Embryophyta</taxon>
        <taxon>Tracheophyta</taxon>
        <taxon>Spermatophyta</taxon>
        <taxon>Magnoliopsida</taxon>
        <taxon>eudicotyledons</taxon>
        <taxon>Gunneridae</taxon>
        <taxon>Pentapetalae</taxon>
        <taxon>rosids</taxon>
        <taxon>fabids</taxon>
        <taxon>Rosales</taxon>
        <taxon>Moraceae</taxon>
        <taxon>Moreae</taxon>
        <taxon>Morus</taxon>
    </lineage>
</organism>
<dbReference type="eggNOG" id="KOG1267">
    <property type="taxonomic scope" value="Eukaryota"/>
</dbReference>
<dbReference type="Proteomes" id="UP000030645">
    <property type="component" value="Unassembled WGS sequence"/>
</dbReference>
<protein>
    <submittedName>
        <fullName evidence="9">Bet1-like protein</fullName>
    </submittedName>
</protein>
<reference evidence="10" key="1">
    <citation type="submission" date="2013-01" db="EMBL/GenBank/DDBJ databases">
        <title>Draft Genome Sequence of a Mulberry Tree, Morus notabilis C.K. Schneid.</title>
        <authorList>
            <person name="He N."/>
            <person name="Zhao S."/>
        </authorList>
    </citation>
    <scope>NUCLEOTIDE SEQUENCE</scope>
</reference>
<keyword evidence="4" id="KW-0653">Protein transport</keyword>
<evidence type="ECO:0000256" key="6">
    <source>
        <dbReference type="ARBA" id="ARBA00023136"/>
    </source>
</evidence>
<feature type="domain" description="T-SNARE coiled-coil homology" evidence="8">
    <location>
        <begin position="32"/>
        <end position="76"/>
    </location>
</feature>
<dbReference type="GO" id="GO:0000139">
    <property type="term" value="C:Golgi membrane"/>
    <property type="evidence" value="ECO:0007669"/>
    <property type="project" value="UniProtKB-SubCell"/>
</dbReference>
<evidence type="ECO:0000256" key="4">
    <source>
        <dbReference type="ARBA" id="ARBA00022927"/>
    </source>
</evidence>
<evidence type="ECO:0000256" key="2">
    <source>
        <dbReference type="ARBA" id="ARBA00022448"/>
    </source>
</evidence>
<accession>W9R802</accession>
<evidence type="ECO:0000256" key="1">
    <source>
        <dbReference type="ARBA" id="ARBA00004194"/>
    </source>
</evidence>
<keyword evidence="5 7" id="KW-1133">Transmembrane helix</keyword>
<evidence type="ECO:0000313" key="9">
    <source>
        <dbReference type="EMBL" id="EXB75572.1"/>
    </source>
</evidence>
<gene>
    <name evidence="9" type="ORF">L484_026044</name>
</gene>
<keyword evidence="6 7" id="KW-0472">Membrane</keyword>
<keyword evidence="3 7" id="KW-0812">Transmembrane</keyword>
<evidence type="ECO:0000256" key="5">
    <source>
        <dbReference type="ARBA" id="ARBA00022989"/>
    </source>
</evidence>
<name>W9R802_9ROSA</name>
<feature type="transmembrane region" description="Helical" evidence="7">
    <location>
        <begin position="127"/>
        <end position="148"/>
    </location>
</feature>
<dbReference type="STRING" id="981085.W9R802"/>
<evidence type="ECO:0000256" key="3">
    <source>
        <dbReference type="ARBA" id="ARBA00022692"/>
    </source>
</evidence>
<evidence type="ECO:0000256" key="7">
    <source>
        <dbReference type="SAM" id="Phobius"/>
    </source>
</evidence>
<evidence type="ECO:0000259" key="8">
    <source>
        <dbReference type="PROSITE" id="PS50192"/>
    </source>
</evidence>
<dbReference type="PANTHER" id="PTHR12791">
    <property type="entry name" value="GOLGI SNARE BET1-RELATED"/>
    <property type="match status" value="1"/>
</dbReference>
<evidence type="ECO:0000313" key="10">
    <source>
        <dbReference type="Proteomes" id="UP000030645"/>
    </source>
</evidence>
<proteinExistence type="predicted"/>
<keyword evidence="10" id="KW-1185">Reference proteome</keyword>
<keyword evidence="2" id="KW-0813">Transport</keyword>